<proteinExistence type="predicted"/>
<keyword evidence="4" id="KW-0408">Iron</keyword>
<evidence type="ECO:0000313" key="9">
    <source>
        <dbReference type="Proteomes" id="UP001217485"/>
    </source>
</evidence>
<dbReference type="SFLD" id="SFLDG01082">
    <property type="entry name" value="B12-binding_domain_containing"/>
    <property type="match status" value="1"/>
</dbReference>
<evidence type="ECO:0000259" key="6">
    <source>
        <dbReference type="PROSITE" id="PS51332"/>
    </source>
</evidence>
<dbReference type="RefSeq" id="WP_272093940.1">
    <property type="nucleotide sequence ID" value="NZ_JAQNDK010000001.1"/>
</dbReference>
<dbReference type="PANTHER" id="PTHR43409:SF7">
    <property type="entry name" value="BLL1977 PROTEIN"/>
    <property type="match status" value="1"/>
</dbReference>
<dbReference type="InterPro" id="IPR058240">
    <property type="entry name" value="rSAM_sf"/>
</dbReference>
<dbReference type="InterPro" id="IPR006158">
    <property type="entry name" value="Cobalamin-bd"/>
</dbReference>
<comment type="cofactor">
    <cofactor evidence="1">
        <name>[4Fe-4S] cluster</name>
        <dbReference type="ChEBI" id="CHEBI:49883"/>
    </cofactor>
</comment>
<evidence type="ECO:0000256" key="5">
    <source>
        <dbReference type="ARBA" id="ARBA00023014"/>
    </source>
</evidence>
<dbReference type="SFLD" id="SFLDS00029">
    <property type="entry name" value="Radical_SAM"/>
    <property type="match status" value="1"/>
</dbReference>
<evidence type="ECO:0000256" key="3">
    <source>
        <dbReference type="ARBA" id="ARBA00022723"/>
    </source>
</evidence>
<dbReference type="SMART" id="SM00729">
    <property type="entry name" value="Elp3"/>
    <property type="match status" value="1"/>
</dbReference>
<dbReference type="Pfam" id="PF04055">
    <property type="entry name" value="Radical_SAM"/>
    <property type="match status" value="1"/>
</dbReference>
<keyword evidence="2" id="KW-0949">S-adenosyl-L-methionine</keyword>
<keyword evidence="5" id="KW-0411">Iron-sulfur</keyword>
<dbReference type="SUPFAM" id="SSF102114">
    <property type="entry name" value="Radical SAM enzymes"/>
    <property type="match status" value="1"/>
</dbReference>
<dbReference type="Gene3D" id="3.40.50.280">
    <property type="entry name" value="Cobalamin-binding domain"/>
    <property type="match status" value="1"/>
</dbReference>
<dbReference type="Proteomes" id="UP001217485">
    <property type="component" value="Unassembled WGS sequence"/>
</dbReference>
<keyword evidence="3" id="KW-0479">Metal-binding</keyword>
<gene>
    <name evidence="8" type="ORF">POL72_05415</name>
</gene>
<dbReference type="PANTHER" id="PTHR43409">
    <property type="entry name" value="ANAEROBIC MAGNESIUM-PROTOPORPHYRIN IX MONOMETHYL ESTER CYCLASE-RELATED"/>
    <property type="match status" value="1"/>
</dbReference>
<evidence type="ECO:0000256" key="1">
    <source>
        <dbReference type="ARBA" id="ARBA00001966"/>
    </source>
</evidence>
<protein>
    <submittedName>
        <fullName evidence="8">Radical SAM protein</fullName>
    </submittedName>
</protein>
<feature type="domain" description="Radical SAM core" evidence="7">
    <location>
        <begin position="308"/>
        <end position="536"/>
    </location>
</feature>
<organism evidence="8 9">
    <name type="scientific">Sorangium atrum</name>
    <dbReference type="NCBI Taxonomy" id="2995308"/>
    <lineage>
        <taxon>Bacteria</taxon>
        <taxon>Pseudomonadati</taxon>
        <taxon>Myxococcota</taxon>
        <taxon>Polyangia</taxon>
        <taxon>Polyangiales</taxon>
        <taxon>Polyangiaceae</taxon>
        <taxon>Sorangium</taxon>
    </lineage>
</organism>
<evidence type="ECO:0000259" key="7">
    <source>
        <dbReference type="PROSITE" id="PS51918"/>
    </source>
</evidence>
<accession>A0ABT5BU92</accession>
<dbReference type="InterPro" id="IPR023404">
    <property type="entry name" value="rSAM_horseshoe"/>
</dbReference>
<sequence length="683" mass="74477">MRIALVYPPTCDPTAPYLAVPMLTGFLRANGVEVLPVDANIEAFDALLTPQRMADLRDRLEARLGELDRRPALPHTDQLEYVALARARGDAHAVPDAVDLAKATLRSPDAFYDPDAYARAVATIEAALGVVSATHHPLKLDFTAYRTPFGLTSMDEIARSSRPEHDPFDAWVQQTLVPRLRDARADIVGLSVCFPGQLQPAYAFARKIKEALPGAHVTCGGPGVTQLLLRLSGERLARALGPFDSACLFEGEHTLLALARALDEGRPLRDVPNVVVRDRLMGARWTSGHGMEDLKALPPPDFDGLPLEAYLAPALVLPYDPTRGCYWGKCTFCHYGLAEVGTAAYRERAVETIVAHLGALAARHGTRHFYLSQDSVAPKTLVKMAQAILDAGLDVRWATDLKPEKYLTRERADVLRRAGAVACALGVESASPRVLGLIDKGAPVEVVSDVIDHLASAGVAAEAMCFTDFPTETHAEAVETLDFLRARREALAVYIVGEFGLTHGALVAQTPERFGIDEVFALEGDELGLGLFFVPREPWKTDAERADVDARLSDLSRGWTLRSYPWAGAVSTAHTILQYDRFGPGVFRDRAARRPDESIPGASAIERGLRFDPRAAEHAEAREAEIWATLVHEERRVGRDAYERLARSLPPLRPKPVRVRFVAGAAPAVTSGRRPSHATSAAR</sequence>
<evidence type="ECO:0000256" key="4">
    <source>
        <dbReference type="ARBA" id="ARBA00023004"/>
    </source>
</evidence>
<reference evidence="8 9" key="1">
    <citation type="submission" date="2023-01" db="EMBL/GenBank/DDBJ databases">
        <title>Minimal conservation of predation-associated metabolite biosynthetic gene clusters underscores biosynthetic potential of Myxococcota including descriptions for ten novel species: Archangium lansinium sp. nov., Myxococcus landrumus sp. nov., Nannocystis bai.</title>
        <authorList>
            <person name="Ahearne A."/>
            <person name="Stevens C."/>
            <person name="Dowd S."/>
        </authorList>
    </citation>
    <scope>NUCLEOTIDE SEQUENCE [LARGE SCALE GENOMIC DNA]</scope>
    <source>
        <strain evidence="8 9">WIWO2</strain>
    </source>
</reference>
<dbReference type="InterPro" id="IPR051198">
    <property type="entry name" value="BchE-like"/>
</dbReference>
<dbReference type="InterPro" id="IPR006638">
    <property type="entry name" value="Elp3/MiaA/NifB-like_rSAM"/>
</dbReference>
<evidence type="ECO:0000313" key="8">
    <source>
        <dbReference type="EMBL" id="MDC0677170.1"/>
    </source>
</evidence>
<evidence type="ECO:0000256" key="2">
    <source>
        <dbReference type="ARBA" id="ARBA00022691"/>
    </source>
</evidence>
<keyword evidence="9" id="KW-1185">Reference proteome</keyword>
<dbReference type="InterPro" id="IPR007197">
    <property type="entry name" value="rSAM"/>
</dbReference>
<feature type="domain" description="B12-binding" evidence="6">
    <location>
        <begin position="130"/>
        <end position="269"/>
    </location>
</feature>
<name>A0ABT5BU92_9BACT</name>
<dbReference type="PROSITE" id="PS51918">
    <property type="entry name" value="RADICAL_SAM"/>
    <property type="match status" value="1"/>
</dbReference>
<dbReference type="EMBL" id="JAQNDK010000001">
    <property type="protein sequence ID" value="MDC0677170.1"/>
    <property type="molecule type" value="Genomic_DNA"/>
</dbReference>
<dbReference type="Gene3D" id="3.80.30.20">
    <property type="entry name" value="tm_1862 like domain"/>
    <property type="match status" value="1"/>
</dbReference>
<comment type="caution">
    <text evidence="8">The sequence shown here is derived from an EMBL/GenBank/DDBJ whole genome shotgun (WGS) entry which is preliminary data.</text>
</comment>
<dbReference type="PROSITE" id="PS51332">
    <property type="entry name" value="B12_BINDING"/>
    <property type="match status" value="1"/>
</dbReference>